<gene>
    <name evidence="3" type="ORF">AVEN_251102_1</name>
</gene>
<comment type="caution">
    <text evidence="3">The sequence shown here is derived from an EMBL/GenBank/DDBJ whole genome shotgun (WGS) entry which is preliminary data.</text>
</comment>
<name>A0A4Y2M7D8_ARAVE</name>
<evidence type="ECO:0000313" key="3">
    <source>
        <dbReference type="EMBL" id="GBN22424.1"/>
    </source>
</evidence>
<feature type="compositionally biased region" description="Basic and acidic residues" evidence="2">
    <location>
        <begin position="1"/>
        <end position="10"/>
    </location>
</feature>
<feature type="coiled-coil region" evidence="1">
    <location>
        <begin position="131"/>
        <end position="172"/>
    </location>
</feature>
<feature type="compositionally biased region" description="Basic and acidic residues" evidence="2">
    <location>
        <begin position="20"/>
        <end position="59"/>
    </location>
</feature>
<sequence length="864" mass="100351">MAKKKNCVENKRKKNPTSKNEMKEKKEKTKECMRKLRESIRNDPQKYKEQKRKERERYYARKKAGKIKGIHEMGNRDQRKVRKSWRERSKKYCLKKKCNKKLEDNTPSTNPVPGPSRDNTICRRPQLEVGKRKRRKNTQHLKNEMNKLKKQLQNAMTRIGKYRQKLHRLKNNRNSPRKKVSRLLTGNTVSPIVRKKLLFSEVIAAQIKENFNKGKHHINKRRIATSVIGKIVKKYRYLHYMKKILSKRTLEPRRNLKEKMQAKKSIEAMKVLVSNFLQEDESSRLCPGKKDTVTLKKCKQQKRLLNDSLENLHKKFLHHYPQCKISYSVFCKLRTFWVLIPKARDRDTCLCITHENMALIVAALKRKGIIKENTPDEVCKALCCEGAYFREDCLIRSCNDCQSKKIKFQDFEREHLIVYQRWVTKKMKIIVKGEEKICQKTVKEEVTCMQEELVSILEDSVVKFLMHVRNINHQQTTMNGIKKMLTSNDVLIHADFSENYVCKYGREVQSSHFGGSKQQITLHTVVVYHLSPDTLELKVTSYCSLSDSLRHDPSAICAHLKPIIMEIKRSQPSLKTAHIFTDSPVTQYRNRKMFYLIATFLAPELGVDALNWHYTESGHGKGAPDGVGGCLKRIANSLVGRGKDMNNFNRLTDELAANSKKINVIKIAAQSIESVDKLLPKKLKAFKGTMCIHQVTWTKKYQFLLQARHLSCLLCSPGEACSHYGIGVIKLPVNYSRNIKHNKKPKLGYSNPYSFSDDYFGSDTETSKLEIPTKLNPNTFIVVKFATKKSFKHFVALVLSCESSDEYIVKFMKKCMTNKFVFPKVDDIAEVNAVDIVGVLSQPIMNKREQYLFNDHLDKFDNLC</sequence>
<dbReference type="PANTHER" id="PTHR46601">
    <property type="entry name" value="ULP_PROTEASE DOMAIN-CONTAINING PROTEIN"/>
    <property type="match status" value="1"/>
</dbReference>
<dbReference type="EMBL" id="BGPR01121791">
    <property type="protein sequence ID" value="GBN22424.1"/>
    <property type="molecule type" value="Genomic_DNA"/>
</dbReference>
<keyword evidence="1" id="KW-0175">Coiled coil</keyword>
<evidence type="ECO:0000256" key="1">
    <source>
        <dbReference type="SAM" id="Coils"/>
    </source>
</evidence>
<feature type="region of interest" description="Disordered" evidence="2">
    <location>
        <begin position="101"/>
        <end position="123"/>
    </location>
</feature>
<proteinExistence type="predicted"/>
<accession>A0A4Y2M7D8</accession>
<dbReference type="OrthoDB" id="6780355at2759"/>
<reference evidence="3 4" key="1">
    <citation type="journal article" date="2019" name="Sci. Rep.">
        <title>Orb-weaving spider Araneus ventricosus genome elucidates the spidroin gene catalogue.</title>
        <authorList>
            <person name="Kono N."/>
            <person name="Nakamura H."/>
            <person name="Ohtoshi R."/>
            <person name="Moran D.A.P."/>
            <person name="Shinohara A."/>
            <person name="Yoshida Y."/>
            <person name="Fujiwara M."/>
            <person name="Mori M."/>
            <person name="Tomita M."/>
            <person name="Arakawa K."/>
        </authorList>
    </citation>
    <scope>NUCLEOTIDE SEQUENCE [LARGE SCALE GENOMIC DNA]</scope>
</reference>
<dbReference type="AlphaFoldDB" id="A0A4Y2M7D8"/>
<dbReference type="Proteomes" id="UP000499080">
    <property type="component" value="Unassembled WGS sequence"/>
</dbReference>
<evidence type="ECO:0000313" key="4">
    <source>
        <dbReference type="Proteomes" id="UP000499080"/>
    </source>
</evidence>
<evidence type="ECO:0000256" key="2">
    <source>
        <dbReference type="SAM" id="MobiDB-lite"/>
    </source>
</evidence>
<organism evidence="3 4">
    <name type="scientific">Araneus ventricosus</name>
    <name type="common">Orbweaver spider</name>
    <name type="synonym">Epeira ventricosa</name>
    <dbReference type="NCBI Taxonomy" id="182803"/>
    <lineage>
        <taxon>Eukaryota</taxon>
        <taxon>Metazoa</taxon>
        <taxon>Ecdysozoa</taxon>
        <taxon>Arthropoda</taxon>
        <taxon>Chelicerata</taxon>
        <taxon>Arachnida</taxon>
        <taxon>Araneae</taxon>
        <taxon>Araneomorphae</taxon>
        <taxon>Entelegynae</taxon>
        <taxon>Araneoidea</taxon>
        <taxon>Araneidae</taxon>
        <taxon>Araneus</taxon>
    </lineage>
</organism>
<feature type="region of interest" description="Disordered" evidence="2">
    <location>
        <begin position="1"/>
        <end position="66"/>
    </location>
</feature>
<protein>
    <submittedName>
        <fullName evidence="3">Uncharacterized protein</fullName>
    </submittedName>
</protein>
<keyword evidence="4" id="KW-1185">Reference proteome</keyword>
<dbReference type="PANTHER" id="PTHR46601:SF2">
    <property type="entry name" value="UBIQUITIN-LIKE PROTEASE FAMILY PROFILE DOMAIN-CONTAINING PROTEIN"/>
    <property type="match status" value="1"/>
</dbReference>